<keyword evidence="2" id="KW-1185">Reference proteome</keyword>
<dbReference type="SUPFAM" id="SSF51182">
    <property type="entry name" value="RmlC-like cupins"/>
    <property type="match status" value="1"/>
</dbReference>
<dbReference type="Proteomes" id="UP000184315">
    <property type="component" value="Unassembled WGS sequence"/>
</dbReference>
<evidence type="ECO:0008006" key="3">
    <source>
        <dbReference type="Google" id="ProtNLM"/>
    </source>
</evidence>
<dbReference type="CDD" id="cd02208">
    <property type="entry name" value="cupin_RmlC-like"/>
    <property type="match status" value="1"/>
</dbReference>
<dbReference type="InterPro" id="IPR011051">
    <property type="entry name" value="RmlC_Cupin_sf"/>
</dbReference>
<gene>
    <name evidence="1" type="ORF">PL9214120010</name>
</gene>
<reference evidence="2" key="1">
    <citation type="submission" date="2015-10" db="EMBL/GenBank/DDBJ databases">
        <authorList>
            <person name="Regsiter A."/>
            <person name="william w."/>
        </authorList>
    </citation>
    <scope>NUCLEOTIDE SEQUENCE [LARGE SCALE GENOMIC DNA]</scope>
</reference>
<dbReference type="RefSeq" id="WP_072717349.1">
    <property type="nucleotide sequence ID" value="NZ_LN889768.1"/>
</dbReference>
<evidence type="ECO:0000313" key="2">
    <source>
        <dbReference type="Proteomes" id="UP000184315"/>
    </source>
</evidence>
<dbReference type="InterPro" id="IPR014710">
    <property type="entry name" value="RmlC-like_jellyroll"/>
</dbReference>
<proteinExistence type="predicted"/>
<accession>A0A1J1LC64</accession>
<name>A0A1J1LC64_9CYAN</name>
<sequence>MGLIRQVEVRRLNAMKSGRVEFFTPQTSQETMMVRVEAGAIEPLFVHHFQTDQLLVVRGEFVIVILQNRQYFYIPLSEKIPTVITIPPGVPHSALNLSDEPCLIVNAVLRHGDPHERDYRPLKPPFPYDLVAAKQALETLDYPLTA</sequence>
<protein>
    <recommendedName>
        <fullName evidence="3">dTDP-4-dehydrorhamnose 3,5-epimerase</fullName>
    </recommendedName>
</protein>
<dbReference type="Gene3D" id="2.60.120.10">
    <property type="entry name" value="Jelly Rolls"/>
    <property type="match status" value="1"/>
</dbReference>
<dbReference type="OrthoDB" id="511398at2"/>
<dbReference type="STRING" id="671072.PL9214120010"/>
<dbReference type="EMBL" id="CZDF01000024">
    <property type="protein sequence ID" value="CUR30291.1"/>
    <property type="molecule type" value="Genomic_DNA"/>
</dbReference>
<dbReference type="AlphaFoldDB" id="A0A1J1LC64"/>
<organism evidence="1 2">
    <name type="scientific">Planktothrix tepida PCC 9214</name>
    <dbReference type="NCBI Taxonomy" id="671072"/>
    <lineage>
        <taxon>Bacteria</taxon>
        <taxon>Bacillati</taxon>
        <taxon>Cyanobacteriota</taxon>
        <taxon>Cyanophyceae</taxon>
        <taxon>Oscillatoriophycideae</taxon>
        <taxon>Oscillatoriales</taxon>
        <taxon>Microcoleaceae</taxon>
        <taxon>Planktothrix</taxon>
    </lineage>
</organism>
<evidence type="ECO:0000313" key="1">
    <source>
        <dbReference type="EMBL" id="CUR30291.1"/>
    </source>
</evidence>